<dbReference type="Proteomes" id="UP000284163">
    <property type="component" value="Unassembled WGS sequence"/>
</dbReference>
<sequence length="160" mass="17630">MLDGIDSPPVCELQLMCGHYYLFDIDPSLSGWYEARRKIGMDMDEDGVLGPDHSVMPKFLLEHEVSVPEIALAAVSFEDCSLDGSVPLGRVVVAYDCWLGALDALHPGHEFRRFGLSDLELSDDDLLGRLLSTVLFDDGGSCRFIRSVVAVVNGYRAHRG</sequence>
<reference evidence="1 2" key="1">
    <citation type="submission" date="2018-08" db="EMBL/GenBank/DDBJ databases">
        <title>A genome reference for cultivated species of the human gut microbiota.</title>
        <authorList>
            <person name="Zou Y."/>
            <person name="Xue W."/>
            <person name="Luo G."/>
        </authorList>
    </citation>
    <scope>NUCLEOTIDE SEQUENCE [LARGE SCALE GENOMIC DNA]</scope>
    <source>
        <strain evidence="1 2">CF01-1</strain>
    </source>
</reference>
<organism evidence="1 2">
    <name type="scientific">Bifidobacterium pseudocatenulatum</name>
    <dbReference type="NCBI Taxonomy" id="28026"/>
    <lineage>
        <taxon>Bacteria</taxon>
        <taxon>Bacillati</taxon>
        <taxon>Actinomycetota</taxon>
        <taxon>Actinomycetes</taxon>
        <taxon>Bifidobacteriales</taxon>
        <taxon>Bifidobacteriaceae</taxon>
        <taxon>Bifidobacterium</taxon>
    </lineage>
</organism>
<evidence type="ECO:0000313" key="2">
    <source>
        <dbReference type="Proteomes" id="UP000284163"/>
    </source>
</evidence>
<dbReference type="AlphaFoldDB" id="A0A413KDI0"/>
<protein>
    <submittedName>
        <fullName evidence="1">Uncharacterized protein</fullName>
    </submittedName>
</protein>
<dbReference type="EMBL" id="QSDK01000003">
    <property type="protein sequence ID" value="RGY77524.1"/>
    <property type="molecule type" value="Genomic_DNA"/>
</dbReference>
<gene>
    <name evidence="1" type="ORF">DXA22_03735</name>
</gene>
<comment type="caution">
    <text evidence="1">The sequence shown here is derived from an EMBL/GenBank/DDBJ whole genome shotgun (WGS) entry which is preliminary data.</text>
</comment>
<accession>A0A413KDI0</accession>
<evidence type="ECO:0000313" key="1">
    <source>
        <dbReference type="EMBL" id="RGY77524.1"/>
    </source>
</evidence>
<name>A0A413KDI0_BIFPS</name>
<proteinExistence type="predicted"/>